<dbReference type="AlphaFoldDB" id="A0A1M4XQR9"/>
<organism evidence="1 2">
    <name type="scientific">Desulfofundulus australicus DSM 11792</name>
    <dbReference type="NCBI Taxonomy" id="1121425"/>
    <lineage>
        <taxon>Bacteria</taxon>
        <taxon>Bacillati</taxon>
        <taxon>Bacillota</taxon>
        <taxon>Clostridia</taxon>
        <taxon>Eubacteriales</taxon>
        <taxon>Peptococcaceae</taxon>
        <taxon>Desulfofundulus</taxon>
    </lineage>
</organism>
<name>A0A1M4XQR9_9FIRM</name>
<dbReference type="Proteomes" id="UP000184196">
    <property type="component" value="Unassembled WGS sequence"/>
</dbReference>
<dbReference type="EMBL" id="FQUW01000012">
    <property type="protein sequence ID" value="SHE95795.1"/>
    <property type="molecule type" value="Genomic_DNA"/>
</dbReference>
<proteinExistence type="predicted"/>
<gene>
    <name evidence="1" type="ORF">SAMN02745218_01132</name>
</gene>
<accession>A0A1M4XQR9</accession>
<protein>
    <submittedName>
        <fullName evidence="1">Uncharacterized protein</fullName>
    </submittedName>
</protein>
<evidence type="ECO:0000313" key="1">
    <source>
        <dbReference type="EMBL" id="SHE95795.1"/>
    </source>
</evidence>
<dbReference type="RefSeq" id="WP_073163936.1">
    <property type="nucleotide sequence ID" value="NZ_FQUW01000012.1"/>
</dbReference>
<evidence type="ECO:0000313" key="2">
    <source>
        <dbReference type="Proteomes" id="UP000184196"/>
    </source>
</evidence>
<keyword evidence="2" id="KW-1185">Reference proteome</keyword>
<sequence length="138" mass="15593">MLLEKGAITQLASEGHVTLQVPEFSIRIIGTKTIARDGMTWDVLVAEKTLYGPVEEYNEWFMRLKLNGRKHVPTRKDSAPLFLSEKGWKNNKGSIEEAFKGAIAKGVARGTWEDFEAMANEHFMQLNTLGYSTVFSRI</sequence>
<reference evidence="2" key="1">
    <citation type="submission" date="2016-11" db="EMBL/GenBank/DDBJ databases">
        <authorList>
            <person name="Varghese N."/>
            <person name="Submissions S."/>
        </authorList>
    </citation>
    <scope>NUCLEOTIDE SEQUENCE [LARGE SCALE GENOMIC DNA]</scope>
    <source>
        <strain evidence="2">DSM 11792</strain>
    </source>
</reference>